<dbReference type="NCBIfam" id="TIGR02391">
    <property type="entry name" value="hypoth_ymh"/>
    <property type="match status" value="1"/>
</dbReference>
<feature type="domain" description="Conserved hypothetical protein CHP02391" evidence="1">
    <location>
        <begin position="140"/>
        <end position="261"/>
    </location>
</feature>
<dbReference type="OrthoDB" id="1863356at2"/>
<dbReference type="InterPro" id="IPR012654">
    <property type="entry name" value="CHP02391"/>
</dbReference>
<keyword evidence="3" id="KW-1185">Reference proteome</keyword>
<dbReference type="EMBL" id="DF967973">
    <property type="protein sequence ID" value="GAP15959.1"/>
    <property type="molecule type" value="Genomic_DNA"/>
</dbReference>
<dbReference type="AlphaFoldDB" id="A0A0K8MXI5"/>
<proteinExistence type="predicted"/>
<dbReference type="Proteomes" id="UP000055060">
    <property type="component" value="Unassembled WGS sequence"/>
</dbReference>
<accession>A0A0K8MXI5</accession>
<name>A0A0K8MXI5_9CHLR</name>
<evidence type="ECO:0000259" key="1">
    <source>
        <dbReference type="Pfam" id="PF09509"/>
    </source>
</evidence>
<gene>
    <name evidence="2" type="ORF">LARV_03754</name>
</gene>
<evidence type="ECO:0000313" key="3">
    <source>
        <dbReference type="Proteomes" id="UP000055060"/>
    </source>
</evidence>
<sequence length="270" mass="29821">MPILPSFSAAQLESICNVLADPNDGLTGAEIGALLREKNITDPYPAVLKRHRLFEALREQQELDGCGNNIAAFILAALQPARYTDKEELFKRRLERLNAVLGLDGYQISPDGLLKVVAPSHQSTEAQDRARRLRSELVRRGVHPNVLRCCLPELLTESCYPAVYEATRGLEEQIREKTGLNLEGVELVEQALGLRIGPLLAFNTLQSEAEHAEHLAISALIKNLISVFKSTSAVEIHSAWALGEAEAIDLLTLASMLHRRVDHAVLTRQV</sequence>
<evidence type="ECO:0000313" key="2">
    <source>
        <dbReference type="EMBL" id="GAP15959.1"/>
    </source>
</evidence>
<organism evidence="2">
    <name type="scientific">Longilinea arvoryzae</name>
    <dbReference type="NCBI Taxonomy" id="360412"/>
    <lineage>
        <taxon>Bacteria</taxon>
        <taxon>Bacillati</taxon>
        <taxon>Chloroflexota</taxon>
        <taxon>Anaerolineae</taxon>
        <taxon>Anaerolineales</taxon>
        <taxon>Anaerolineaceae</taxon>
        <taxon>Longilinea</taxon>
    </lineage>
</organism>
<reference evidence="2" key="1">
    <citation type="submission" date="2015-07" db="EMBL/GenBank/DDBJ databases">
        <title>Draft Genome Sequences of Anaerolinea thermolimosa IMO-1, Bellilinea caldifistulae GOMI-1, Leptolinea tardivitalis YMTK-2, Levilinea saccharolytica KIBI-1,Longilinea arvoryzae KOME-1, Previously Described as Members of the Anaerolineaceae (Chloroflexi).</title>
        <authorList>
            <person name="Sekiguchi Y."/>
            <person name="Ohashi A."/>
            <person name="Matsuura N."/>
            <person name="Tourlousse M.D."/>
        </authorList>
    </citation>
    <scope>NUCLEOTIDE SEQUENCE [LARGE SCALE GENOMIC DNA]</scope>
    <source>
        <strain evidence="2">KOME-1</strain>
    </source>
</reference>
<protein>
    <submittedName>
        <fullName evidence="2">TIGR02391 family protein</fullName>
    </submittedName>
</protein>
<dbReference type="RefSeq" id="WP_075075357.1">
    <property type="nucleotide sequence ID" value="NZ_DF967973.1"/>
</dbReference>
<dbReference type="Pfam" id="PF09509">
    <property type="entry name" value="Hypoth_Ymh"/>
    <property type="match status" value="1"/>
</dbReference>